<dbReference type="SUPFAM" id="SSF69572">
    <property type="entry name" value="Activating enzymes of the ubiquitin-like proteins"/>
    <property type="match status" value="1"/>
</dbReference>
<protein>
    <recommendedName>
        <fullName evidence="3">ThiF family protein</fullName>
    </recommendedName>
</protein>
<keyword evidence="2" id="KW-1185">Reference proteome</keyword>
<dbReference type="STRING" id="40571.SAMN05660733_07763"/>
<organism evidence="1 2">
    <name type="scientific">Lentzea albidocapillata</name>
    <dbReference type="NCBI Taxonomy" id="40571"/>
    <lineage>
        <taxon>Bacteria</taxon>
        <taxon>Bacillati</taxon>
        <taxon>Actinomycetota</taxon>
        <taxon>Actinomycetes</taxon>
        <taxon>Pseudonocardiales</taxon>
        <taxon>Pseudonocardiaceae</taxon>
        <taxon>Lentzea</taxon>
    </lineage>
</organism>
<evidence type="ECO:0000313" key="1">
    <source>
        <dbReference type="EMBL" id="SMD24616.1"/>
    </source>
</evidence>
<evidence type="ECO:0000313" key="2">
    <source>
        <dbReference type="Proteomes" id="UP000192840"/>
    </source>
</evidence>
<reference evidence="2" key="1">
    <citation type="submission" date="2017-04" db="EMBL/GenBank/DDBJ databases">
        <authorList>
            <person name="Varghese N."/>
            <person name="Submissions S."/>
        </authorList>
    </citation>
    <scope>NUCLEOTIDE SEQUENCE [LARGE SCALE GENOMIC DNA]</scope>
    <source>
        <strain evidence="2">DSM 44073</strain>
    </source>
</reference>
<evidence type="ECO:0008006" key="3">
    <source>
        <dbReference type="Google" id="ProtNLM"/>
    </source>
</evidence>
<gene>
    <name evidence="1" type="ORF">SAMN05660733_07763</name>
</gene>
<accession>A0A1W2FSK9</accession>
<dbReference type="eggNOG" id="COG0476">
    <property type="taxonomic scope" value="Bacteria"/>
</dbReference>
<sequence length="361" mass="38143">MVTALDASAPVLRIGTPLDAAPRYEIDLTLTWEGWAAGLVPTGEPRLTEALEFPQSGVAAASLAVSELFQHTRGDSRAGRRALGISLWEPDVPWQHPTAAGEACELLPTKLWLIGLGHLGQAYGWGLGMLPYANPAEVVLTLQDTDSVVEANVSTGLLSEPGDIGTLKTRVVGRRLEAAGFTTRLIERAFDEDTHPRDADPSWALGGLDNRAARKWAASAGFSRYVDAGIGDTSDTYYDVLVQSFPSGQTVDQAFPPVAPRTVVAPAYDDLVAHGVRAGQTEAEARCGVVAIAGRAVGASFVGTATAALVLAQVLRELNTGTACDEVTSFNLRAPEFTERVANARAVVVNPGFTNNLKPSD</sequence>
<dbReference type="Gene3D" id="3.40.50.720">
    <property type="entry name" value="NAD(P)-binding Rossmann-like Domain"/>
    <property type="match status" value="1"/>
</dbReference>
<name>A0A1W2FSK9_9PSEU</name>
<dbReference type="Proteomes" id="UP000192840">
    <property type="component" value="Unassembled WGS sequence"/>
</dbReference>
<dbReference type="GO" id="GO:0008641">
    <property type="term" value="F:ubiquitin-like modifier activating enzyme activity"/>
    <property type="evidence" value="ECO:0007669"/>
    <property type="project" value="InterPro"/>
</dbReference>
<proteinExistence type="predicted"/>
<dbReference type="EMBL" id="FWYC01000022">
    <property type="protein sequence ID" value="SMD24616.1"/>
    <property type="molecule type" value="Genomic_DNA"/>
</dbReference>
<dbReference type="AlphaFoldDB" id="A0A1W2FSK9"/>
<dbReference type="InterPro" id="IPR035985">
    <property type="entry name" value="Ubiquitin-activating_enz"/>
</dbReference>